<name>A0ABY2KP39_9RHOB</name>
<dbReference type="Proteomes" id="UP000297741">
    <property type="component" value="Unassembled WGS sequence"/>
</dbReference>
<accession>A0ABY2KP39</accession>
<keyword evidence="1" id="KW-0472">Membrane</keyword>
<evidence type="ECO:0000313" key="2">
    <source>
        <dbReference type="EMBL" id="TGD44441.1"/>
    </source>
</evidence>
<organism evidence="2 3">
    <name type="scientific">Pseudotabrizicola sediminis</name>
    <dbReference type="NCBI Taxonomy" id="2486418"/>
    <lineage>
        <taxon>Bacteria</taxon>
        <taxon>Pseudomonadati</taxon>
        <taxon>Pseudomonadota</taxon>
        <taxon>Alphaproteobacteria</taxon>
        <taxon>Rhodobacterales</taxon>
        <taxon>Paracoccaceae</taxon>
        <taxon>Pseudotabrizicola</taxon>
    </lineage>
</organism>
<keyword evidence="1" id="KW-0812">Transmembrane</keyword>
<protein>
    <submittedName>
        <fullName evidence="2">Uncharacterized protein</fullName>
    </submittedName>
</protein>
<keyword evidence="1" id="KW-1133">Transmembrane helix</keyword>
<proteinExistence type="predicted"/>
<evidence type="ECO:0000313" key="3">
    <source>
        <dbReference type="Proteomes" id="UP000297741"/>
    </source>
</evidence>
<keyword evidence="3" id="KW-1185">Reference proteome</keyword>
<reference evidence="2 3" key="1">
    <citation type="submission" date="2018-11" db="EMBL/GenBank/DDBJ databases">
        <title>Tabrizicola sp. isolated from sediment of alpine lake.</title>
        <authorList>
            <person name="Liu Z."/>
        </authorList>
    </citation>
    <scope>NUCLEOTIDE SEQUENCE [LARGE SCALE GENOMIC DNA]</scope>
    <source>
        <strain evidence="2 3">DRYC-M-16</strain>
    </source>
</reference>
<feature type="transmembrane region" description="Helical" evidence="1">
    <location>
        <begin position="107"/>
        <end position="125"/>
    </location>
</feature>
<dbReference type="EMBL" id="RPEM01000003">
    <property type="protein sequence ID" value="TGD44441.1"/>
    <property type="molecule type" value="Genomic_DNA"/>
</dbReference>
<sequence length="340" mass="35342">MTALKRYSRLESSGLWRDSPLAQRREVIVAFREATLVLSDPKSETALSHWSLPAIERLNPGEVPAVFAPGTEAIETLELDDGDMIAALETVRNAIAGQRPKPGRLRGVLLGSGTFLVLALGVFWLPDALIKHTASVLPAATRAAIGQAALADVQRLTGSPCASPLGTFALTTLGDKLFGPHRAQILILRDGLSGAAHLPGGIILIGRDVVEDQGGPEVLAGLALMERVKADARDPILPVLQHAGLTATFRLLTSGILPDTAVAGYGEVLLQGPGVAVPDAVALARFGAAGLSSAPYAYAIDPSGETTIGLIEADPLAGLIPEPLMADGDWVSLQDMCATG</sequence>
<gene>
    <name evidence="2" type="ORF">EEB11_06140</name>
</gene>
<comment type="caution">
    <text evidence="2">The sequence shown here is derived from an EMBL/GenBank/DDBJ whole genome shotgun (WGS) entry which is preliminary data.</text>
</comment>
<dbReference type="RefSeq" id="WP_135429530.1">
    <property type="nucleotide sequence ID" value="NZ_RPEM01000003.1"/>
</dbReference>
<evidence type="ECO:0000256" key="1">
    <source>
        <dbReference type="SAM" id="Phobius"/>
    </source>
</evidence>